<protein>
    <submittedName>
        <fullName evidence="2">Clathrin interactor epsin 1</fullName>
    </submittedName>
</protein>
<gene>
    <name evidence="2" type="ORF">PHJA_002159900</name>
</gene>
<comment type="caution">
    <text evidence="2">The sequence shown here is derived from an EMBL/GenBank/DDBJ whole genome shotgun (WGS) entry which is preliminary data.</text>
</comment>
<accession>A0A830CRD9</accession>
<dbReference type="Proteomes" id="UP000653305">
    <property type="component" value="Unassembled WGS sequence"/>
</dbReference>
<dbReference type="EMBL" id="BMAC01000611">
    <property type="protein sequence ID" value="GFQ00159.1"/>
    <property type="molecule type" value="Genomic_DNA"/>
</dbReference>
<name>A0A830CRD9_9LAMI</name>
<dbReference type="OrthoDB" id="1725059at2759"/>
<evidence type="ECO:0000256" key="1">
    <source>
        <dbReference type="SAM" id="MobiDB-lite"/>
    </source>
</evidence>
<proteinExistence type="predicted"/>
<feature type="compositionally biased region" description="Polar residues" evidence="1">
    <location>
        <begin position="187"/>
        <end position="203"/>
    </location>
</feature>
<keyword evidence="3" id="KW-1185">Reference proteome</keyword>
<organism evidence="2 3">
    <name type="scientific">Phtheirospermum japonicum</name>
    <dbReference type="NCBI Taxonomy" id="374723"/>
    <lineage>
        <taxon>Eukaryota</taxon>
        <taxon>Viridiplantae</taxon>
        <taxon>Streptophyta</taxon>
        <taxon>Embryophyta</taxon>
        <taxon>Tracheophyta</taxon>
        <taxon>Spermatophyta</taxon>
        <taxon>Magnoliopsida</taxon>
        <taxon>eudicotyledons</taxon>
        <taxon>Gunneridae</taxon>
        <taxon>Pentapetalae</taxon>
        <taxon>asterids</taxon>
        <taxon>lamiids</taxon>
        <taxon>Lamiales</taxon>
        <taxon>Orobanchaceae</taxon>
        <taxon>Orobanchaceae incertae sedis</taxon>
        <taxon>Phtheirospermum</taxon>
    </lineage>
</organism>
<dbReference type="AlphaFoldDB" id="A0A830CRD9"/>
<evidence type="ECO:0000313" key="2">
    <source>
        <dbReference type="EMBL" id="GFQ00159.1"/>
    </source>
</evidence>
<evidence type="ECO:0000313" key="3">
    <source>
        <dbReference type="Proteomes" id="UP000653305"/>
    </source>
</evidence>
<reference evidence="2" key="1">
    <citation type="submission" date="2020-07" db="EMBL/GenBank/DDBJ databases">
        <title>Ethylene signaling mediates host invasion by parasitic plants.</title>
        <authorList>
            <person name="Yoshida S."/>
        </authorList>
    </citation>
    <scope>NUCLEOTIDE SEQUENCE</scope>
    <source>
        <strain evidence="2">Okayama</strain>
    </source>
</reference>
<feature type="region of interest" description="Disordered" evidence="1">
    <location>
        <begin position="1"/>
        <end position="64"/>
    </location>
</feature>
<sequence length="346" mass="36530">MSCSKKQDSPDTGAAGTSTKTSRLDKHASISSKYESSNKYDEDFDDFDPRGTLSSSKTGPSAAGINQMDLFVPSFIDMFDAPVSFPTDNNPTSLNKVQSEVDLFAGADFVSATPEPEAGKSPVPQTNVDLFASQPTPAVSSPIDFFVAPDPVTQPGNDASKSDTASNIVDPFTAVFGGSNPLGALASQTDPLSINSDKNSPNDENGGKINESLMETKSPPKKEAFQVKSGIWADSLSRGLFDLNITARKCFFIDNLLLLFSATCLDDKLSLIFTPEAKKVNLADVGIVGGLTDGSEEKDKGLLPSLYMGSTTGVGSGAFTTSASMSDDDFFSSLSSQQYEYGGSQK</sequence>
<feature type="region of interest" description="Disordered" evidence="1">
    <location>
        <begin position="187"/>
        <end position="220"/>
    </location>
</feature>